<feature type="compositionally biased region" description="Low complexity" evidence="1">
    <location>
        <begin position="173"/>
        <end position="182"/>
    </location>
</feature>
<gene>
    <name evidence="4" type="primary">LOC101855624</name>
</gene>
<feature type="compositionally biased region" description="Basic residues" evidence="1">
    <location>
        <begin position="1130"/>
        <end position="1148"/>
    </location>
</feature>
<dbReference type="Pfam" id="PF08313">
    <property type="entry name" value="SCA7"/>
    <property type="match status" value="1"/>
</dbReference>
<dbReference type="Gene3D" id="6.10.140.670">
    <property type="match status" value="1"/>
</dbReference>
<evidence type="ECO:0000313" key="4">
    <source>
        <dbReference type="RefSeq" id="XP_005092007.2"/>
    </source>
</evidence>
<sequence>MNANENSENLKYDGTEGLVRDRNIAKATSCSASSVSTESNKKIKMATQDSSPSLIIGQQWSAWADLLSTINEIDEEEKGKDGTDKNSSDSMKLGLQDMGLFGFCPSREEFSLVECEKCKLLVKPQALKQHIESRHGPTNLSSLGNVPASALNSELGKKLLMPLPSKSSPPPSSTTSSSSSSSAGRQSSGTFRPASSGRPPTKDSLKQVPAAARINPAPRLGVSMKINRVKSVKSGHRISTATTTASSSSFSNPVVKVEKLDKLLDATSSSLSSSTAASEQLDSSPPDLSNSIIKTEPSPSSTSSSSSKISTLVNGTFKPAVSLTTPSLESSTTSSPSMVSTATLVAVTKTSADTPISTRSVTTFVTSTTRTKPLVIAPVMTVGSAVSMTARPITLKGSKISKEQRERKCLPCKDREYDANKHCGVKIHETGKPCTRSLTCKTHALSLRRAVPGRSKAFDELLKEHKAAKDALIKAKGVSQSAPSVASVGNRVLVSPASISSTMNALKQQQQHNSPQMVSLSGQRDGKASLSPNTGSTSPRILVPSCGVPTTTTFVKPRTQSNVFQRFTAHASLPSPITVKEETLTRQDSSSRLSLSSSSSELQRSDSQDSRQDQSFLSYHPKPMAVCQFGGRMNDRGCFLFSRKTDYVRAAFLSALERHLNPPPHKKLCVESNLPKESQMFGNSQDPYEFNMIDNSGNGGLNSNPASANLVSISSKPTIKPKSKLPSSPVAASSNSMTLSAISLSSPTPAPSLTLQSSSFSSLSAPAISVASATPGLALNWSVKPRESTAASRSPSASPAPALSSAASATNPGKRKRSGSSGAGGNNLIAVAGGNGTLSAVSVSTASASLASAITQQQTGLTGIISSGALNSSQTGNLIAIPSVNLTNAANLGQISAATLGTAKLNPGAAGAATSVHKNNNVFKDFSLVLTGIDSLNGQVVNISSAQLAELAASQGQTLLLNNFTPGSSSSTNSSAAAAAAAQNVNAPTIAMTGSTSATVRPAKRSRTSSSKSSHQSLSNSASKLSANALEGFKLIPSNNVISSGTLPPNAVLLDSLQGAVLTSVALAGGGANPTLVAITSSTANTNSVTVGGNPTQVLCADSSSGQILTPSSLVNGTGQSSYEKSGSSGRHHASSSSKSHHHHHQHNKAQQQQQQQQQGMALGSVLQAASSSLAVPLATGSTAQLCSNQAIFKPGSTFNLAKNVGKLTVQPVSLTFPLVNQQGLAALTSGKPTQLQQQQQQQQQQAQTQQPHTLLVATSGVGASDDQTKTVRVAAGKTELHLQPQISNSSSGNLIS</sequence>
<dbReference type="InterPro" id="IPR052237">
    <property type="entry name" value="Ataxin-7-like_regulator"/>
</dbReference>
<reference evidence="4" key="1">
    <citation type="submission" date="2025-08" db="UniProtKB">
        <authorList>
            <consortium name="RefSeq"/>
        </authorList>
    </citation>
    <scope>IDENTIFICATION</scope>
</reference>
<dbReference type="RefSeq" id="XP_005092007.2">
    <property type="nucleotide sequence ID" value="XM_005091950.3"/>
</dbReference>
<feature type="compositionally biased region" description="Low complexity" evidence="1">
    <location>
        <begin position="1008"/>
        <end position="1020"/>
    </location>
</feature>
<feature type="compositionally biased region" description="Low complexity" evidence="1">
    <location>
        <begin position="239"/>
        <end position="249"/>
    </location>
</feature>
<feature type="compositionally biased region" description="Basic residues" evidence="1">
    <location>
        <begin position="227"/>
        <end position="236"/>
    </location>
</feature>
<feature type="compositionally biased region" description="Low complexity" evidence="1">
    <location>
        <begin position="291"/>
        <end position="309"/>
    </location>
</feature>
<feature type="region of interest" description="Disordered" evidence="1">
    <location>
        <begin position="271"/>
        <end position="309"/>
    </location>
</feature>
<evidence type="ECO:0000313" key="3">
    <source>
        <dbReference type="Proteomes" id="UP000694888"/>
    </source>
</evidence>
<accession>A0ABM0JEN6</accession>
<dbReference type="PANTHER" id="PTHR15117:SF24">
    <property type="entry name" value="SCA7 DOMAIN-CONTAINING PROTEIN"/>
    <property type="match status" value="1"/>
</dbReference>
<protein>
    <submittedName>
        <fullName evidence="4">Ataxin-7-like protein 1</fullName>
    </submittedName>
</protein>
<evidence type="ECO:0000259" key="2">
    <source>
        <dbReference type="PROSITE" id="PS51505"/>
    </source>
</evidence>
<feature type="region of interest" description="Disordered" evidence="1">
    <location>
        <begin position="578"/>
        <end position="617"/>
    </location>
</feature>
<feature type="compositionally biased region" description="Polar residues" evidence="1">
    <location>
        <begin position="1111"/>
        <end position="1125"/>
    </location>
</feature>
<dbReference type="PANTHER" id="PTHR15117">
    <property type="entry name" value="ATAXIN 7 RELATED"/>
    <property type="match status" value="1"/>
</dbReference>
<feature type="region of interest" description="Disordered" evidence="1">
    <location>
        <begin position="992"/>
        <end position="1020"/>
    </location>
</feature>
<feature type="domain" description="SCA7" evidence="2">
    <location>
        <begin position="410"/>
        <end position="477"/>
    </location>
</feature>
<dbReference type="Proteomes" id="UP000694888">
    <property type="component" value="Unplaced"/>
</dbReference>
<organism evidence="3 4">
    <name type="scientific">Aplysia californica</name>
    <name type="common">California sea hare</name>
    <dbReference type="NCBI Taxonomy" id="6500"/>
    <lineage>
        <taxon>Eukaryota</taxon>
        <taxon>Metazoa</taxon>
        <taxon>Spiralia</taxon>
        <taxon>Lophotrochozoa</taxon>
        <taxon>Mollusca</taxon>
        <taxon>Gastropoda</taxon>
        <taxon>Heterobranchia</taxon>
        <taxon>Euthyneura</taxon>
        <taxon>Tectipleura</taxon>
        <taxon>Aplysiida</taxon>
        <taxon>Aplysioidea</taxon>
        <taxon>Aplysiidae</taxon>
        <taxon>Aplysia</taxon>
    </lineage>
</organism>
<dbReference type="InterPro" id="IPR013243">
    <property type="entry name" value="SCA7_dom"/>
</dbReference>
<feature type="compositionally biased region" description="Basic and acidic residues" evidence="1">
    <location>
        <begin position="603"/>
        <end position="612"/>
    </location>
</feature>
<feature type="region of interest" description="Disordered" evidence="1">
    <location>
        <begin position="1111"/>
        <end position="1164"/>
    </location>
</feature>
<proteinExistence type="predicted"/>
<evidence type="ECO:0000256" key="1">
    <source>
        <dbReference type="SAM" id="MobiDB-lite"/>
    </source>
</evidence>
<feature type="compositionally biased region" description="Polar residues" evidence="1">
    <location>
        <begin position="503"/>
        <end position="522"/>
    </location>
</feature>
<feature type="compositionally biased region" description="Polar residues" evidence="1">
    <location>
        <begin position="280"/>
        <end position="290"/>
    </location>
</feature>
<feature type="region of interest" description="Disordered" evidence="1">
    <location>
        <begin position="503"/>
        <end position="543"/>
    </location>
</feature>
<feature type="compositionally biased region" description="Low complexity" evidence="1">
    <location>
        <begin position="789"/>
        <end position="809"/>
    </location>
</feature>
<feature type="compositionally biased region" description="Polar residues" evidence="1">
    <location>
        <begin position="530"/>
        <end position="539"/>
    </location>
</feature>
<dbReference type="GeneID" id="101855624"/>
<keyword evidence="3" id="KW-1185">Reference proteome</keyword>
<dbReference type="PROSITE" id="PS51505">
    <property type="entry name" value="SCA7"/>
    <property type="match status" value="1"/>
</dbReference>
<feature type="compositionally biased region" description="Low complexity" evidence="1">
    <location>
        <begin position="586"/>
        <end position="602"/>
    </location>
</feature>
<feature type="region of interest" description="Disordered" evidence="1">
    <location>
        <begin position="789"/>
        <end position="825"/>
    </location>
</feature>
<name>A0ABM0JEN6_APLCA</name>
<feature type="region of interest" description="Disordered" evidence="1">
    <location>
        <begin position="160"/>
        <end position="251"/>
    </location>
</feature>
<feature type="compositionally biased region" description="Low complexity" evidence="1">
    <location>
        <begin position="1149"/>
        <end position="1164"/>
    </location>
</feature>